<reference evidence="1 2" key="1">
    <citation type="submission" date="2024-03" db="EMBL/GenBank/DDBJ databases">
        <authorList>
            <person name="Brejova B."/>
        </authorList>
    </citation>
    <scope>NUCLEOTIDE SEQUENCE [LARGE SCALE GENOMIC DNA]</scope>
    <source>
        <strain evidence="1 2">CBS 14171</strain>
    </source>
</reference>
<dbReference type="RefSeq" id="XP_066827380.1">
    <property type="nucleotide sequence ID" value="XM_066974639.1"/>
</dbReference>
<sequence>MSTSVREIFDTDKTRYFMSKQSKIDQFCARSKDRDGVSCSGNGSGGGVRLQQVRLRNSNISCPTSDPRRVLFTREEWRAALRGLKLAFPVSLTWCQSNEDESSGCLLWDKAGESMILSHEESIELYNR</sequence>
<accession>A0ABP0ZDG8</accession>
<organism evidence="1 2">
    <name type="scientific">Lodderomyces beijingensis</name>
    <dbReference type="NCBI Taxonomy" id="1775926"/>
    <lineage>
        <taxon>Eukaryota</taxon>
        <taxon>Fungi</taxon>
        <taxon>Dikarya</taxon>
        <taxon>Ascomycota</taxon>
        <taxon>Saccharomycotina</taxon>
        <taxon>Pichiomycetes</taxon>
        <taxon>Debaryomycetaceae</taxon>
        <taxon>Candida/Lodderomyces clade</taxon>
        <taxon>Lodderomyces</taxon>
    </lineage>
</organism>
<protein>
    <submittedName>
        <fullName evidence="1">Uncharacterized protein</fullName>
    </submittedName>
</protein>
<proteinExistence type="predicted"/>
<dbReference type="Proteomes" id="UP001497383">
    <property type="component" value="Chromosome 1"/>
</dbReference>
<evidence type="ECO:0000313" key="1">
    <source>
        <dbReference type="EMBL" id="CAK9435726.1"/>
    </source>
</evidence>
<keyword evidence="2" id="KW-1185">Reference proteome</keyword>
<dbReference type="GeneID" id="92205638"/>
<gene>
    <name evidence="1" type="ORF">LODBEIA_P04420</name>
</gene>
<dbReference type="EMBL" id="OZ022405">
    <property type="protein sequence ID" value="CAK9435726.1"/>
    <property type="molecule type" value="Genomic_DNA"/>
</dbReference>
<name>A0ABP0ZDG8_9ASCO</name>
<evidence type="ECO:0000313" key="2">
    <source>
        <dbReference type="Proteomes" id="UP001497383"/>
    </source>
</evidence>